<accession>A0ABQ5SD01</accession>
<feature type="region of interest" description="Disordered" evidence="1">
    <location>
        <begin position="122"/>
        <end position="213"/>
    </location>
</feature>
<feature type="compositionally biased region" description="Low complexity" evidence="1">
    <location>
        <begin position="182"/>
        <end position="199"/>
    </location>
</feature>
<sequence>MEASSASEAASVPPPVAAPPLPGREIRNGARLRRPPPPGAITDIVIRGSCRPNLRRVGKVDTVPSGGPESTSSAGGFRSNGDRMHARGEAWPRTPPLLVAICSWELWCRWCNRSGLPYSAPPGGDTDSGGGSGASSDAEACDGDMGGEAKRHSASRPEEGCSSREASSMGCSKGISGTGEHSSASPGSVAAATPAVASTIRSSPLPSRLLRCE</sequence>
<feature type="compositionally biased region" description="Low complexity" evidence="1">
    <location>
        <begin position="1"/>
        <end position="11"/>
    </location>
</feature>
<evidence type="ECO:0000313" key="3">
    <source>
        <dbReference type="Proteomes" id="UP001165090"/>
    </source>
</evidence>
<evidence type="ECO:0000256" key="1">
    <source>
        <dbReference type="SAM" id="MobiDB-lite"/>
    </source>
</evidence>
<gene>
    <name evidence="2" type="ORF">VaNZ11_011495</name>
</gene>
<proteinExistence type="predicted"/>
<name>A0ABQ5SD01_9CHLO</name>
<dbReference type="EMBL" id="BSDZ01000078">
    <property type="protein sequence ID" value="GLI67309.1"/>
    <property type="molecule type" value="Genomic_DNA"/>
</dbReference>
<feature type="compositionally biased region" description="Pro residues" evidence="1">
    <location>
        <begin position="12"/>
        <end position="22"/>
    </location>
</feature>
<keyword evidence="3" id="KW-1185">Reference proteome</keyword>
<feature type="compositionally biased region" description="Basic and acidic residues" evidence="1">
    <location>
        <begin position="147"/>
        <end position="162"/>
    </location>
</feature>
<comment type="caution">
    <text evidence="2">The sequence shown here is derived from an EMBL/GenBank/DDBJ whole genome shotgun (WGS) entry which is preliminary data.</text>
</comment>
<reference evidence="2 3" key="1">
    <citation type="journal article" date="2023" name="IScience">
        <title>Expanded male sex-determining region conserved during the evolution of homothallism in the green alga Volvox.</title>
        <authorList>
            <person name="Yamamoto K."/>
            <person name="Matsuzaki R."/>
            <person name="Mahakham W."/>
            <person name="Heman W."/>
            <person name="Sekimoto H."/>
            <person name="Kawachi M."/>
            <person name="Minakuchi Y."/>
            <person name="Toyoda A."/>
            <person name="Nozaki H."/>
        </authorList>
    </citation>
    <scope>NUCLEOTIDE SEQUENCE [LARGE SCALE GENOMIC DNA]</scope>
    <source>
        <strain evidence="2 3">NIES-4468</strain>
    </source>
</reference>
<protein>
    <submittedName>
        <fullName evidence="2">Uncharacterized protein</fullName>
    </submittedName>
</protein>
<organism evidence="2 3">
    <name type="scientific">Volvox africanus</name>
    <dbReference type="NCBI Taxonomy" id="51714"/>
    <lineage>
        <taxon>Eukaryota</taxon>
        <taxon>Viridiplantae</taxon>
        <taxon>Chlorophyta</taxon>
        <taxon>core chlorophytes</taxon>
        <taxon>Chlorophyceae</taxon>
        <taxon>CS clade</taxon>
        <taxon>Chlamydomonadales</taxon>
        <taxon>Volvocaceae</taxon>
        <taxon>Volvox</taxon>
    </lineage>
</organism>
<feature type="region of interest" description="Disordered" evidence="1">
    <location>
        <begin position="1"/>
        <end position="44"/>
    </location>
</feature>
<evidence type="ECO:0000313" key="2">
    <source>
        <dbReference type="EMBL" id="GLI67309.1"/>
    </source>
</evidence>
<dbReference type="Proteomes" id="UP001165090">
    <property type="component" value="Unassembled WGS sequence"/>
</dbReference>
<feature type="region of interest" description="Disordered" evidence="1">
    <location>
        <begin position="56"/>
        <end position="81"/>
    </location>
</feature>